<feature type="non-terminal residue" evidence="1">
    <location>
        <position position="46"/>
    </location>
</feature>
<dbReference type="AlphaFoldDB" id="A0A9N9PAN6"/>
<reference evidence="1" key="1">
    <citation type="submission" date="2021-06" db="EMBL/GenBank/DDBJ databases">
        <authorList>
            <person name="Kallberg Y."/>
            <person name="Tangrot J."/>
            <person name="Rosling A."/>
        </authorList>
    </citation>
    <scope>NUCLEOTIDE SEQUENCE</scope>
    <source>
        <strain evidence="1">FL966</strain>
    </source>
</reference>
<protein>
    <submittedName>
        <fullName evidence="1">5514_t:CDS:1</fullName>
    </submittedName>
</protein>
<comment type="caution">
    <text evidence="1">The sequence shown here is derived from an EMBL/GenBank/DDBJ whole genome shotgun (WGS) entry which is preliminary data.</text>
</comment>
<proteinExistence type="predicted"/>
<dbReference type="Proteomes" id="UP000789759">
    <property type="component" value="Unassembled WGS sequence"/>
</dbReference>
<dbReference type="OrthoDB" id="2407789at2759"/>
<accession>A0A9N9PAN6</accession>
<organism evidence="1 2">
    <name type="scientific">Cetraspora pellucida</name>
    <dbReference type="NCBI Taxonomy" id="1433469"/>
    <lineage>
        <taxon>Eukaryota</taxon>
        <taxon>Fungi</taxon>
        <taxon>Fungi incertae sedis</taxon>
        <taxon>Mucoromycota</taxon>
        <taxon>Glomeromycotina</taxon>
        <taxon>Glomeromycetes</taxon>
        <taxon>Diversisporales</taxon>
        <taxon>Gigasporaceae</taxon>
        <taxon>Cetraspora</taxon>
    </lineage>
</organism>
<evidence type="ECO:0000313" key="1">
    <source>
        <dbReference type="EMBL" id="CAG8822331.1"/>
    </source>
</evidence>
<name>A0A9N9PAN6_9GLOM</name>
<keyword evidence="2" id="KW-1185">Reference proteome</keyword>
<feature type="non-terminal residue" evidence="1">
    <location>
        <position position="1"/>
    </location>
</feature>
<dbReference type="EMBL" id="CAJVQA010051550">
    <property type="protein sequence ID" value="CAG8822331.1"/>
    <property type="molecule type" value="Genomic_DNA"/>
</dbReference>
<gene>
    <name evidence="1" type="ORF">CPELLU_LOCUS19814</name>
</gene>
<sequence>REMVYNLLEAWVGADILLEKFVKFYRFLVKYCHKGGIILGSSALRN</sequence>
<evidence type="ECO:0000313" key="2">
    <source>
        <dbReference type="Proteomes" id="UP000789759"/>
    </source>
</evidence>